<dbReference type="GO" id="GO:0006310">
    <property type="term" value="P:DNA recombination"/>
    <property type="evidence" value="ECO:0007669"/>
    <property type="project" value="UniProtKB-KW"/>
</dbReference>
<dbReference type="InterPro" id="IPR013762">
    <property type="entry name" value="Integrase-like_cat_sf"/>
</dbReference>
<gene>
    <name evidence="8" type="ORF">Mic7113_6713</name>
</gene>
<dbReference type="GO" id="GO:0015074">
    <property type="term" value="P:DNA integration"/>
    <property type="evidence" value="ECO:0007669"/>
    <property type="project" value="UniProtKB-KW"/>
</dbReference>
<evidence type="ECO:0000256" key="3">
    <source>
        <dbReference type="ARBA" id="ARBA00023125"/>
    </source>
</evidence>
<dbReference type="InterPro" id="IPR010998">
    <property type="entry name" value="Integrase_recombinase_N"/>
</dbReference>
<evidence type="ECO:0000313" key="8">
    <source>
        <dbReference type="EMBL" id="AFZ22275.1"/>
    </source>
</evidence>
<keyword evidence="9" id="KW-1185">Reference proteome</keyword>
<dbReference type="InterPro" id="IPR011010">
    <property type="entry name" value="DNA_brk_join_enz"/>
</dbReference>
<keyword evidence="4" id="KW-0233">DNA recombination</keyword>
<dbReference type="Gene3D" id="1.10.443.10">
    <property type="entry name" value="Intergrase catalytic core"/>
    <property type="match status" value="1"/>
</dbReference>
<keyword evidence="8" id="KW-0614">Plasmid</keyword>
<geneLocation type="plasmid" evidence="8 9">
    <name>pMIC7113.05</name>
</geneLocation>
<evidence type="ECO:0000256" key="5">
    <source>
        <dbReference type="PROSITE-ProRule" id="PRU01248"/>
    </source>
</evidence>
<reference evidence="8 9" key="1">
    <citation type="submission" date="2012-06" db="EMBL/GenBank/DDBJ databases">
        <title>Finished plasmid 5 of genome of Microcoleus sp. PCC 7113.</title>
        <authorList>
            <consortium name="US DOE Joint Genome Institute"/>
            <person name="Gugger M."/>
            <person name="Coursin T."/>
            <person name="Rippka R."/>
            <person name="Tandeau De Marsac N."/>
            <person name="Huntemann M."/>
            <person name="Wei C.-L."/>
            <person name="Han J."/>
            <person name="Detter J.C."/>
            <person name="Han C."/>
            <person name="Tapia R."/>
            <person name="Chen A."/>
            <person name="Kyrpides N."/>
            <person name="Mavromatis K."/>
            <person name="Markowitz V."/>
            <person name="Szeto E."/>
            <person name="Ivanova N."/>
            <person name="Pagani I."/>
            <person name="Pati A."/>
            <person name="Goodwin L."/>
            <person name="Nordberg H.P."/>
            <person name="Cantor M.N."/>
            <person name="Hua S.X."/>
            <person name="Woyke T."/>
            <person name="Kerfeld C.A."/>
        </authorList>
    </citation>
    <scope>NUCLEOTIDE SEQUENCE [LARGE SCALE GENOMIC DNA]</scope>
    <source>
        <strain evidence="8 9">PCC 7113</strain>
        <plasmid evidence="8 9">pMIC7113.05</plasmid>
    </source>
</reference>
<proteinExistence type="inferred from homology"/>
<dbReference type="Proteomes" id="UP000010471">
    <property type="component" value="Plasmid pMIC7113.05"/>
</dbReference>
<dbReference type="InterPro" id="IPR002104">
    <property type="entry name" value="Integrase_catalytic"/>
</dbReference>
<evidence type="ECO:0000256" key="1">
    <source>
        <dbReference type="ARBA" id="ARBA00008857"/>
    </source>
</evidence>
<sequence>MRRFVEQWLANYHGTTYQSYHNTIEKFLAAVPLSIEQIQTSHVRNWLNRLDVADTTRVKHLNHLKAFFNYIVELDNPPIKRSPIPKQFKLPIPQQTLVERILSKDEVAALLDNELDQRNFLILTTLYKTGVRVSELCNLRWKHFIPRTDLGTYQLTVYGKGGKTRQITLPPVLAQLLQEFRGKAPASAPVFASASGRALAPAHIHRIVKRAAMRAELPQAEKVSPHWLRHAHATHALENHAPIALVQATLGHVSLETTSKYLHIRPSQSSGDFL</sequence>
<protein>
    <submittedName>
        <fullName evidence="8">Site-specific recombinase XerD</fullName>
    </submittedName>
</protein>
<dbReference type="GO" id="GO:0003677">
    <property type="term" value="F:DNA binding"/>
    <property type="evidence" value="ECO:0007669"/>
    <property type="project" value="UniProtKB-UniRule"/>
</dbReference>
<name>K9WPF2_9CYAN</name>
<dbReference type="PROSITE" id="PS51900">
    <property type="entry name" value="CB"/>
    <property type="match status" value="1"/>
</dbReference>
<dbReference type="RefSeq" id="WP_015186283.1">
    <property type="nucleotide sequence ID" value="NC_019741.1"/>
</dbReference>
<organism evidence="8 9">
    <name type="scientific">Allocoleopsis franciscana PCC 7113</name>
    <dbReference type="NCBI Taxonomy" id="1173027"/>
    <lineage>
        <taxon>Bacteria</taxon>
        <taxon>Bacillati</taxon>
        <taxon>Cyanobacteriota</taxon>
        <taxon>Cyanophyceae</taxon>
        <taxon>Coleofasciculales</taxon>
        <taxon>Coleofasciculaceae</taxon>
        <taxon>Allocoleopsis</taxon>
        <taxon>Allocoleopsis franciscana</taxon>
    </lineage>
</organism>
<dbReference type="Gene3D" id="1.10.150.130">
    <property type="match status" value="1"/>
</dbReference>
<evidence type="ECO:0000256" key="4">
    <source>
        <dbReference type="ARBA" id="ARBA00023172"/>
    </source>
</evidence>
<dbReference type="InterPro" id="IPR050090">
    <property type="entry name" value="Tyrosine_recombinase_XerCD"/>
</dbReference>
<feature type="domain" description="Tyr recombinase" evidence="6">
    <location>
        <begin position="97"/>
        <end position="274"/>
    </location>
</feature>
<dbReference type="AlphaFoldDB" id="K9WPF2"/>
<feature type="domain" description="Core-binding (CB)" evidence="7">
    <location>
        <begin position="1"/>
        <end position="72"/>
    </location>
</feature>
<dbReference type="InterPro" id="IPR004107">
    <property type="entry name" value="Integrase_SAM-like_N"/>
</dbReference>
<dbReference type="Pfam" id="PF02899">
    <property type="entry name" value="Phage_int_SAM_1"/>
    <property type="match status" value="1"/>
</dbReference>
<comment type="similarity">
    <text evidence="1">Belongs to the 'phage' integrase family.</text>
</comment>
<dbReference type="PROSITE" id="PS51898">
    <property type="entry name" value="TYR_RECOMBINASE"/>
    <property type="match status" value="1"/>
</dbReference>
<keyword evidence="2" id="KW-0229">DNA integration</keyword>
<dbReference type="EMBL" id="CP003635">
    <property type="protein sequence ID" value="AFZ22275.1"/>
    <property type="molecule type" value="Genomic_DNA"/>
</dbReference>
<evidence type="ECO:0000256" key="2">
    <source>
        <dbReference type="ARBA" id="ARBA00022908"/>
    </source>
</evidence>
<keyword evidence="3 5" id="KW-0238">DNA-binding</keyword>
<dbReference type="InterPro" id="IPR044068">
    <property type="entry name" value="CB"/>
</dbReference>
<evidence type="ECO:0000259" key="6">
    <source>
        <dbReference type="PROSITE" id="PS51898"/>
    </source>
</evidence>
<dbReference type="SUPFAM" id="SSF56349">
    <property type="entry name" value="DNA breaking-rejoining enzymes"/>
    <property type="match status" value="1"/>
</dbReference>
<accession>K9WPF2</accession>
<dbReference type="KEGG" id="mic:Mic7113_6713"/>
<evidence type="ECO:0000259" key="7">
    <source>
        <dbReference type="PROSITE" id="PS51900"/>
    </source>
</evidence>
<dbReference type="HOGENOM" id="CLU_027562_9_5_3"/>
<dbReference type="PANTHER" id="PTHR30349:SF41">
    <property type="entry name" value="INTEGRASE_RECOMBINASE PROTEIN MJ0367-RELATED"/>
    <property type="match status" value="1"/>
</dbReference>
<dbReference type="Pfam" id="PF00589">
    <property type="entry name" value="Phage_integrase"/>
    <property type="match status" value="1"/>
</dbReference>
<dbReference type="OrthoDB" id="550438at2"/>
<dbReference type="PANTHER" id="PTHR30349">
    <property type="entry name" value="PHAGE INTEGRASE-RELATED"/>
    <property type="match status" value="1"/>
</dbReference>
<evidence type="ECO:0000313" key="9">
    <source>
        <dbReference type="Proteomes" id="UP000010471"/>
    </source>
</evidence>